<evidence type="ECO:0008006" key="14">
    <source>
        <dbReference type="Google" id="ProtNLM"/>
    </source>
</evidence>
<organism evidence="12 13">
    <name type="scientific">Leersia perrieri</name>
    <dbReference type="NCBI Taxonomy" id="77586"/>
    <lineage>
        <taxon>Eukaryota</taxon>
        <taxon>Viridiplantae</taxon>
        <taxon>Streptophyta</taxon>
        <taxon>Embryophyta</taxon>
        <taxon>Tracheophyta</taxon>
        <taxon>Spermatophyta</taxon>
        <taxon>Magnoliopsida</taxon>
        <taxon>Liliopsida</taxon>
        <taxon>Poales</taxon>
        <taxon>Poaceae</taxon>
        <taxon>BOP clade</taxon>
        <taxon>Oryzoideae</taxon>
        <taxon>Oryzeae</taxon>
        <taxon>Oryzinae</taxon>
        <taxon>Leersia</taxon>
    </lineage>
</organism>
<evidence type="ECO:0000259" key="11">
    <source>
        <dbReference type="Pfam" id="PF25019"/>
    </source>
</evidence>
<protein>
    <recommendedName>
        <fullName evidence="14">AAA+ ATPase domain-containing protein</fullName>
    </recommendedName>
</protein>
<dbReference type="Gene3D" id="3.80.10.10">
    <property type="entry name" value="Ribonuclease Inhibitor"/>
    <property type="match status" value="3"/>
</dbReference>
<evidence type="ECO:0000313" key="12">
    <source>
        <dbReference type="EnsemblPlants" id="LPERR03G13780.1"/>
    </source>
</evidence>
<comment type="similarity">
    <text evidence="1">Belongs to the disease resistance NB-LRR family.</text>
</comment>
<evidence type="ECO:0000259" key="9">
    <source>
        <dbReference type="Pfam" id="PF18052"/>
    </source>
</evidence>
<evidence type="ECO:0000256" key="1">
    <source>
        <dbReference type="ARBA" id="ARBA00008894"/>
    </source>
</evidence>
<evidence type="ECO:0000256" key="6">
    <source>
        <dbReference type="ARBA" id="ARBA00022840"/>
    </source>
</evidence>
<dbReference type="eggNOG" id="KOG4658">
    <property type="taxonomic scope" value="Eukaryota"/>
</dbReference>
<evidence type="ECO:0000313" key="13">
    <source>
        <dbReference type="Proteomes" id="UP000032180"/>
    </source>
</evidence>
<keyword evidence="4" id="KW-0547">Nucleotide-binding</keyword>
<dbReference type="PRINTS" id="PR00364">
    <property type="entry name" value="DISEASERSIST"/>
</dbReference>
<evidence type="ECO:0000256" key="2">
    <source>
        <dbReference type="ARBA" id="ARBA00022614"/>
    </source>
</evidence>
<dbReference type="GO" id="GO:0051707">
    <property type="term" value="P:response to other organism"/>
    <property type="evidence" value="ECO:0007669"/>
    <property type="project" value="UniProtKB-ARBA"/>
</dbReference>
<dbReference type="Gramene" id="LPERR03G13780.1">
    <property type="protein sequence ID" value="LPERR03G13780.1"/>
    <property type="gene ID" value="LPERR03G13780"/>
</dbReference>
<keyword evidence="3" id="KW-0677">Repeat</keyword>
<dbReference type="EnsemblPlants" id="LPERR03G13780.1">
    <property type="protein sequence ID" value="LPERR03G13780.1"/>
    <property type="gene ID" value="LPERR03G13780"/>
</dbReference>
<dbReference type="Pfam" id="PF18052">
    <property type="entry name" value="Rx_N"/>
    <property type="match status" value="1"/>
</dbReference>
<sequence>MGEVSATSSTNPKSWLEMLKPKDVADGIWTFLFNLAWSKGKSLLNVEEEAEKLRRTEKRIRALLRDAEERRYIDDDSVRLWLLELKAVAFDAEILLDRLTTFTNVAKLNSAEPSRKRKRRSLTTLAITPFTPEFWSSWFTVDPRQRWRLDAKITEINERLEEIAKSRKRYRFQPGDAARRAQPGQRLRFLEVAACSDTNSQILGRAREKEEVVQALLSDHNIPLPVISIYGTAGIGKTTLARLVYNDDKVQDCFPTKIWVCLSDKCDVTKATKMIMEAVTKVKCDALSLDILQQQLRQHLSTTKFLLVIDNLWAEDYNFWELLRCPLLSGEKGSKVLITTQNERVWRRTSTILPVHLKGLEIEECWRLLEHYAFLHRQGMDNDALSTIGRRIAEDCQGSPLAAKSLGMLLSDTNGDEEEWHNISNQMRILSEDHNKVLPSLQISYHHLPYHLKQLFALCCVFPVGHEFEKDEVIRLWIAEGLIQCNARRRLEAEAGRFFDELLWRSFFEISGSSTNQRYRVPSLMNELALHVSSSECLLIPGNLQGDRNSKWVRYASIQCQKDELPELSMICNYENIRVLRLSTEVRIPLKCVPSDLFHKLSCLRTLEMSHSELEELPDSVDCLTHLRYIGLRKTLIKRLPESVSTLFNLQTLDLRECYRLTELPEELSRLVNLRHLDLHLEWDRMVPISMPRGIDRLSSLQTLSRFTVTASGEGHEAYCNMKELKNINIRGELCLLKLESATYEDAKESNLSEKQYVENLMLQWSYNNSQAVGESMRVIESLRPHYKLKSLWVDWYPGQNFPGWMGERSFAYLENLTICNCRNLARLPSLGELPKLKKLRLEGMHKLHSIGTLLGFPSLEVLTLWDIPNLQTWCDSEEAELPNLKELYISHCPSLQTVTILPPELAKLEINNCGTLCSLPVLQHLRDLVVHRGNDQLIGWISRLMSLTSLTLTHFTETTDIQQLQQLSLLKRLKIGGFTQLSAVSGNSGMEGLSSLEFLEASSCPELQQFSVVGLQSLKEFKLHHCTKLEALPTGLDILGSLRCVEIHDIANLRINPGDMVLPDGVSSLTLSGCPALKSWWENTGSQRENAIPNVKIVF</sequence>
<dbReference type="Gene3D" id="1.10.10.10">
    <property type="entry name" value="Winged helix-like DNA-binding domain superfamily/Winged helix DNA-binding domain"/>
    <property type="match status" value="1"/>
</dbReference>
<feature type="domain" description="NB-ARC" evidence="8">
    <location>
        <begin position="208"/>
        <end position="376"/>
    </location>
</feature>
<keyword evidence="5" id="KW-0611">Plant defense</keyword>
<dbReference type="Gene3D" id="3.40.50.300">
    <property type="entry name" value="P-loop containing nucleotide triphosphate hydrolases"/>
    <property type="match status" value="1"/>
</dbReference>
<evidence type="ECO:0000259" key="8">
    <source>
        <dbReference type="Pfam" id="PF00931"/>
    </source>
</evidence>
<dbReference type="Gene3D" id="1.20.5.4130">
    <property type="match status" value="1"/>
</dbReference>
<feature type="domain" description="R13L1/DRL21-like LRR repeat region" evidence="11">
    <location>
        <begin position="722"/>
        <end position="845"/>
    </location>
</feature>
<keyword evidence="7" id="KW-0175">Coiled coil</keyword>
<dbReference type="SUPFAM" id="SSF52058">
    <property type="entry name" value="L domain-like"/>
    <property type="match status" value="1"/>
</dbReference>
<dbReference type="InterPro" id="IPR058922">
    <property type="entry name" value="WHD_DRP"/>
</dbReference>
<dbReference type="Proteomes" id="UP000032180">
    <property type="component" value="Chromosome 3"/>
</dbReference>
<dbReference type="PANTHER" id="PTHR36766:SF40">
    <property type="entry name" value="DISEASE RESISTANCE PROTEIN RGA3"/>
    <property type="match status" value="1"/>
</dbReference>
<evidence type="ECO:0000256" key="3">
    <source>
        <dbReference type="ARBA" id="ARBA00022737"/>
    </source>
</evidence>
<evidence type="ECO:0000256" key="4">
    <source>
        <dbReference type="ARBA" id="ARBA00022741"/>
    </source>
</evidence>
<dbReference type="PANTHER" id="PTHR36766">
    <property type="entry name" value="PLANT BROAD-SPECTRUM MILDEW RESISTANCE PROTEIN RPW8"/>
    <property type="match status" value="1"/>
</dbReference>
<evidence type="ECO:0000256" key="5">
    <source>
        <dbReference type="ARBA" id="ARBA00022821"/>
    </source>
</evidence>
<dbReference type="Pfam" id="PF25019">
    <property type="entry name" value="LRR_R13L1-DRL21"/>
    <property type="match status" value="1"/>
</dbReference>
<dbReference type="InterPro" id="IPR027417">
    <property type="entry name" value="P-loop_NTPase"/>
</dbReference>
<dbReference type="Pfam" id="PF23559">
    <property type="entry name" value="WHD_DRP"/>
    <property type="match status" value="1"/>
</dbReference>
<proteinExistence type="inferred from homology"/>
<keyword evidence="2" id="KW-0433">Leucine-rich repeat</keyword>
<evidence type="ECO:0000256" key="7">
    <source>
        <dbReference type="SAM" id="Coils"/>
    </source>
</evidence>
<dbReference type="Pfam" id="PF00931">
    <property type="entry name" value="NB-ARC"/>
    <property type="match status" value="1"/>
</dbReference>
<dbReference type="SUPFAM" id="SSF52047">
    <property type="entry name" value="RNI-like"/>
    <property type="match status" value="1"/>
</dbReference>
<dbReference type="Gene3D" id="1.10.8.430">
    <property type="entry name" value="Helical domain of apoptotic protease-activating factors"/>
    <property type="match status" value="1"/>
</dbReference>
<reference evidence="12 13" key="1">
    <citation type="submission" date="2012-08" db="EMBL/GenBank/DDBJ databases">
        <title>Oryza genome evolution.</title>
        <authorList>
            <person name="Wing R.A."/>
        </authorList>
    </citation>
    <scope>NUCLEOTIDE SEQUENCE</scope>
</reference>
<feature type="domain" description="Disease resistance N-terminal" evidence="9">
    <location>
        <begin position="32"/>
        <end position="111"/>
    </location>
</feature>
<feature type="domain" description="Disease resistance protein winged helix" evidence="10">
    <location>
        <begin position="461"/>
        <end position="529"/>
    </location>
</feature>
<dbReference type="GO" id="GO:0005524">
    <property type="term" value="F:ATP binding"/>
    <property type="evidence" value="ECO:0007669"/>
    <property type="project" value="UniProtKB-KW"/>
</dbReference>
<keyword evidence="6" id="KW-0067">ATP-binding</keyword>
<reference evidence="12" key="3">
    <citation type="submission" date="2015-04" db="UniProtKB">
        <authorList>
            <consortium name="EnsemblPlants"/>
        </authorList>
    </citation>
    <scope>IDENTIFICATION</scope>
</reference>
<dbReference type="AlphaFoldDB" id="A0A0D9VTH9"/>
<dbReference type="InterPro" id="IPR042197">
    <property type="entry name" value="Apaf_helical"/>
</dbReference>
<reference evidence="13" key="2">
    <citation type="submission" date="2013-12" db="EMBL/GenBank/DDBJ databases">
        <authorList>
            <person name="Yu Y."/>
            <person name="Lee S."/>
            <person name="de Baynast K."/>
            <person name="Wissotski M."/>
            <person name="Liu L."/>
            <person name="Talag J."/>
            <person name="Goicoechea J."/>
            <person name="Angelova A."/>
            <person name="Jetty R."/>
            <person name="Kudrna D."/>
            <person name="Golser W."/>
            <person name="Rivera L."/>
            <person name="Zhang J."/>
            <person name="Wing R."/>
        </authorList>
    </citation>
    <scope>NUCLEOTIDE SEQUENCE</scope>
</reference>
<accession>A0A0D9VTH9</accession>
<dbReference type="STRING" id="77586.A0A0D9VTH9"/>
<keyword evidence="13" id="KW-1185">Reference proteome</keyword>
<dbReference type="SUPFAM" id="SSF52540">
    <property type="entry name" value="P-loop containing nucleoside triphosphate hydrolases"/>
    <property type="match status" value="1"/>
</dbReference>
<feature type="coiled-coil region" evidence="7">
    <location>
        <begin position="43"/>
        <end position="70"/>
    </location>
</feature>
<dbReference type="InterPro" id="IPR036388">
    <property type="entry name" value="WH-like_DNA-bd_sf"/>
</dbReference>
<dbReference type="HOGENOM" id="CLU_000837_8_8_1"/>
<dbReference type="InterPro" id="IPR002182">
    <property type="entry name" value="NB-ARC"/>
</dbReference>
<dbReference type="InterPro" id="IPR032675">
    <property type="entry name" value="LRR_dom_sf"/>
</dbReference>
<evidence type="ECO:0000259" key="10">
    <source>
        <dbReference type="Pfam" id="PF23559"/>
    </source>
</evidence>
<dbReference type="GO" id="GO:0043531">
    <property type="term" value="F:ADP binding"/>
    <property type="evidence" value="ECO:0007669"/>
    <property type="project" value="InterPro"/>
</dbReference>
<dbReference type="InterPro" id="IPR056789">
    <property type="entry name" value="LRR_R13L1-DRL21"/>
</dbReference>
<name>A0A0D9VTH9_9ORYZ</name>
<dbReference type="GO" id="GO:0006952">
    <property type="term" value="P:defense response"/>
    <property type="evidence" value="ECO:0007669"/>
    <property type="project" value="UniProtKB-KW"/>
</dbReference>
<dbReference type="InterPro" id="IPR041118">
    <property type="entry name" value="Rx_N"/>
</dbReference>